<comment type="caution">
    <text evidence="2">The sequence shown here is derived from an EMBL/GenBank/DDBJ whole genome shotgun (WGS) entry which is preliminary data.</text>
</comment>
<dbReference type="RefSeq" id="WP_227230660.1">
    <property type="nucleotide sequence ID" value="NZ_JAJCVJ010000002.1"/>
</dbReference>
<reference evidence="2 3" key="1">
    <citation type="journal article" date="2019" name="Int. J. Syst. Evol. Microbiol.">
        <title>The Global Catalogue of Microorganisms (GCM) 10K type strain sequencing project: providing services to taxonomists for standard genome sequencing and annotation.</title>
        <authorList>
            <consortium name="The Broad Institute Genomics Platform"/>
            <consortium name="The Broad Institute Genome Sequencing Center for Infectious Disease"/>
            <person name="Wu L."/>
            <person name="Ma J."/>
        </authorList>
    </citation>
    <scope>NUCLEOTIDE SEQUENCE [LARGE SCALE GENOMIC DNA]</scope>
    <source>
        <strain evidence="2 3">CGMCC 1.12237</strain>
    </source>
</reference>
<feature type="region of interest" description="Disordered" evidence="1">
    <location>
        <begin position="37"/>
        <end position="63"/>
    </location>
</feature>
<dbReference type="AlphaFoldDB" id="A0ABD5RF59"/>
<organism evidence="2 3">
    <name type="scientific">Salinirubrum litoreum</name>
    <dbReference type="NCBI Taxonomy" id="1126234"/>
    <lineage>
        <taxon>Archaea</taxon>
        <taxon>Methanobacteriati</taxon>
        <taxon>Methanobacteriota</taxon>
        <taxon>Stenosarchaea group</taxon>
        <taxon>Halobacteria</taxon>
        <taxon>Halobacteriales</taxon>
        <taxon>Haloferacaceae</taxon>
        <taxon>Salinirubrum</taxon>
    </lineage>
</organism>
<evidence type="ECO:0000313" key="3">
    <source>
        <dbReference type="Proteomes" id="UP001596201"/>
    </source>
</evidence>
<sequence>MRSSFDPSDLAESWACIDWDVAVAYEQWAFAAGTGTTQQTFTPEAPPHLDRSPVPGTETASRELLSRSPILSVDKVRDHAVVCDR</sequence>
<proteinExistence type="predicted"/>
<dbReference type="Proteomes" id="UP001596201">
    <property type="component" value="Unassembled WGS sequence"/>
</dbReference>
<accession>A0ABD5RF59</accession>
<gene>
    <name evidence="2" type="ORF">ACFPJ5_15740</name>
</gene>
<evidence type="ECO:0000256" key="1">
    <source>
        <dbReference type="SAM" id="MobiDB-lite"/>
    </source>
</evidence>
<protein>
    <submittedName>
        <fullName evidence="2">Uncharacterized protein</fullName>
    </submittedName>
</protein>
<evidence type="ECO:0000313" key="2">
    <source>
        <dbReference type="EMBL" id="MFC5368382.1"/>
    </source>
</evidence>
<name>A0ABD5RF59_9EURY</name>
<keyword evidence="3" id="KW-1185">Reference proteome</keyword>
<dbReference type="EMBL" id="JBHSKX010000002">
    <property type="protein sequence ID" value="MFC5368382.1"/>
    <property type="molecule type" value="Genomic_DNA"/>
</dbReference>